<evidence type="ECO:0000256" key="1">
    <source>
        <dbReference type="SAM" id="MobiDB-lite"/>
    </source>
</evidence>
<feature type="compositionally biased region" description="Low complexity" evidence="1">
    <location>
        <begin position="336"/>
        <end position="395"/>
    </location>
</feature>
<gene>
    <name evidence="3" type="ORF">GNI_064440</name>
</gene>
<sequence length="460" mass="50468">MLSRPRPRVEVIETPQVLEEEVVPLAAGILAAGGETVGDGKKGLSYGVVKDGTSPRNRRFLMQVMKVIASLAGLAICVISLWIILYGNKGRIHTGNDFYSIGLVTLGLRLYLALFGLSVLFLEAKSWLPEHSELRHWFYNEFHFLAGPRGKGLYYLLLSYLLFLNNNIWLVLCGAVVFAVACIYLLASCMAKQSVKESFGVSPSMFRTATHRKKKTVQISPNNILHEIEALSPSNYQPYGLVPSSELDTDRALEPNSGLEPRGMDRFGLDRSGLDRSFPGGDATRSISIDQTSAANRTPAVALGSRLSPPVPALSVREEPRVPLPVFDPVAPHPASAQPHYSQSHYSQPSYSQPSYSQPSYSQPSYSQPSYSQPTYSQPAYSPPAQQWPPTGTTTGHHRATTPEIIQIPARILRQGGSSSNHGGSIHQTDHRLTSDQGLQSEPRLSAQTDHLMSYADCLR</sequence>
<keyword evidence="4" id="KW-1185">Reference proteome</keyword>
<keyword evidence="2" id="KW-0812">Transmembrane</keyword>
<evidence type="ECO:0000256" key="2">
    <source>
        <dbReference type="SAM" id="Phobius"/>
    </source>
</evidence>
<name>A0A023B839_GRENI</name>
<dbReference type="VEuPathDB" id="CryptoDB:GNI_064440"/>
<dbReference type="PANTHER" id="PTHR34008:SF2">
    <property type="entry name" value="REPETITIVE PROLINE-RICH CELL WALL PROTEIN 1"/>
    <property type="match status" value="1"/>
</dbReference>
<feature type="transmembrane region" description="Helical" evidence="2">
    <location>
        <begin position="168"/>
        <end position="187"/>
    </location>
</feature>
<feature type="region of interest" description="Disordered" evidence="1">
    <location>
        <begin position="415"/>
        <end position="447"/>
    </location>
</feature>
<evidence type="ECO:0000313" key="3">
    <source>
        <dbReference type="EMBL" id="EZG68115.1"/>
    </source>
</evidence>
<dbReference type="GeneID" id="22912384"/>
<feature type="transmembrane region" description="Helical" evidence="2">
    <location>
        <begin position="64"/>
        <end position="86"/>
    </location>
</feature>
<evidence type="ECO:0000313" key="4">
    <source>
        <dbReference type="Proteomes" id="UP000019763"/>
    </source>
</evidence>
<proteinExistence type="predicted"/>
<dbReference type="Proteomes" id="UP000019763">
    <property type="component" value="Unassembled WGS sequence"/>
</dbReference>
<feature type="compositionally biased region" description="Low complexity" evidence="1">
    <location>
        <begin position="416"/>
        <end position="425"/>
    </location>
</feature>
<feature type="transmembrane region" description="Helical" evidence="2">
    <location>
        <begin position="142"/>
        <end position="162"/>
    </location>
</feature>
<feature type="compositionally biased region" description="Polar residues" evidence="1">
    <location>
        <begin position="285"/>
        <end position="296"/>
    </location>
</feature>
<feature type="compositionally biased region" description="Basic and acidic residues" evidence="1">
    <location>
        <begin position="262"/>
        <end position="274"/>
    </location>
</feature>
<feature type="region of interest" description="Disordered" evidence="1">
    <location>
        <begin position="325"/>
        <end position="398"/>
    </location>
</feature>
<keyword evidence="2" id="KW-1133">Transmembrane helix</keyword>
<comment type="caution">
    <text evidence="3">The sequence shown here is derived from an EMBL/GenBank/DDBJ whole genome shotgun (WGS) entry which is preliminary data.</text>
</comment>
<organism evidence="3 4">
    <name type="scientific">Gregarina niphandrodes</name>
    <name type="common">Septate eugregarine</name>
    <dbReference type="NCBI Taxonomy" id="110365"/>
    <lineage>
        <taxon>Eukaryota</taxon>
        <taxon>Sar</taxon>
        <taxon>Alveolata</taxon>
        <taxon>Apicomplexa</taxon>
        <taxon>Conoidasida</taxon>
        <taxon>Gregarinasina</taxon>
        <taxon>Eugregarinorida</taxon>
        <taxon>Gregarinidae</taxon>
        <taxon>Gregarina</taxon>
    </lineage>
</organism>
<dbReference type="AlphaFoldDB" id="A0A023B839"/>
<protein>
    <submittedName>
        <fullName evidence="3">COPI associated protein</fullName>
    </submittedName>
</protein>
<feature type="region of interest" description="Disordered" evidence="1">
    <location>
        <begin position="250"/>
        <end position="312"/>
    </location>
</feature>
<dbReference type="EMBL" id="AFNH02000484">
    <property type="protein sequence ID" value="EZG68115.1"/>
    <property type="molecule type" value="Genomic_DNA"/>
</dbReference>
<feature type="transmembrane region" description="Helical" evidence="2">
    <location>
        <begin position="98"/>
        <end position="122"/>
    </location>
</feature>
<dbReference type="RefSeq" id="XP_011130100.1">
    <property type="nucleotide sequence ID" value="XM_011131798.1"/>
</dbReference>
<accession>A0A023B839</accession>
<reference evidence="3" key="1">
    <citation type="submission" date="2013-12" db="EMBL/GenBank/DDBJ databases">
        <authorList>
            <person name="Omoto C.K."/>
            <person name="Sibley D."/>
            <person name="Venepally P."/>
            <person name="Hadjithomas M."/>
            <person name="Karamycheva S."/>
            <person name="Brunk B."/>
            <person name="Roos D."/>
            <person name="Caler E."/>
            <person name="Lorenzi H."/>
        </authorList>
    </citation>
    <scope>NUCLEOTIDE SEQUENCE</scope>
</reference>
<keyword evidence="2" id="KW-0472">Membrane</keyword>
<dbReference type="PANTHER" id="PTHR34008">
    <property type="entry name" value="REPETITIVE PROLINE-RICH CELL WALL PROTEIN 1"/>
    <property type="match status" value="1"/>
</dbReference>